<evidence type="ECO:0000313" key="2">
    <source>
        <dbReference type="EMBL" id="PSL41280.1"/>
    </source>
</evidence>
<organism evidence="2 3">
    <name type="scientific">Salsuginibacillus halophilus</name>
    <dbReference type="NCBI Taxonomy" id="517424"/>
    <lineage>
        <taxon>Bacteria</taxon>
        <taxon>Bacillati</taxon>
        <taxon>Bacillota</taxon>
        <taxon>Bacilli</taxon>
        <taxon>Bacillales</taxon>
        <taxon>Bacillaceae</taxon>
        <taxon>Salsuginibacillus</taxon>
    </lineage>
</organism>
<gene>
    <name evidence="2" type="ORF">B0H94_12026</name>
</gene>
<dbReference type="AlphaFoldDB" id="A0A2P8H508"/>
<protein>
    <recommendedName>
        <fullName evidence="1">DUF1659 domain-containing protein</fullName>
    </recommendedName>
</protein>
<evidence type="ECO:0000313" key="3">
    <source>
        <dbReference type="Proteomes" id="UP000242310"/>
    </source>
</evidence>
<sequence>MQLEEYPHTLTLRMGFKDDEDENFYRSMSRLKLYSDSEKIFAFAQAVASLTDGELFAVNLISNTELVEVPTFED</sequence>
<accession>A0A2P8H508</accession>
<evidence type="ECO:0000259" key="1">
    <source>
        <dbReference type="Pfam" id="PF07872"/>
    </source>
</evidence>
<name>A0A2P8H508_9BACI</name>
<feature type="domain" description="DUF1659" evidence="1">
    <location>
        <begin position="11"/>
        <end position="68"/>
    </location>
</feature>
<dbReference type="InterPro" id="IPR012454">
    <property type="entry name" value="DUF1659"/>
</dbReference>
<dbReference type="Pfam" id="PF07872">
    <property type="entry name" value="DUF1659"/>
    <property type="match status" value="1"/>
</dbReference>
<proteinExistence type="predicted"/>
<dbReference type="RefSeq" id="WP_106589980.1">
    <property type="nucleotide sequence ID" value="NZ_PYAV01000020.1"/>
</dbReference>
<comment type="caution">
    <text evidence="2">The sequence shown here is derived from an EMBL/GenBank/DDBJ whole genome shotgun (WGS) entry which is preliminary data.</text>
</comment>
<dbReference type="Proteomes" id="UP000242310">
    <property type="component" value="Unassembled WGS sequence"/>
</dbReference>
<keyword evidence="3" id="KW-1185">Reference proteome</keyword>
<reference evidence="2 3" key="1">
    <citation type="submission" date="2018-03" db="EMBL/GenBank/DDBJ databases">
        <title>Genomic Encyclopedia of Type Strains, Phase III (KMG-III): the genomes of soil and plant-associated and newly described type strains.</title>
        <authorList>
            <person name="Whitman W."/>
        </authorList>
    </citation>
    <scope>NUCLEOTIDE SEQUENCE [LARGE SCALE GENOMIC DNA]</scope>
    <source>
        <strain evidence="2 3">CGMCC 1.07653</strain>
    </source>
</reference>
<dbReference type="EMBL" id="PYAV01000020">
    <property type="protein sequence ID" value="PSL41280.1"/>
    <property type="molecule type" value="Genomic_DNA"/>
</dbReference>